<protein>
    <submittedName>
        <fullName evidence="7">DUF1205 domain-containing protein</fullName>
    </submittedName>
</protein>
<dbReference type="CDD" id="cd03784">
    <property type="entry name" value="GT1_Gtf-like"/>
    <property type="match status" value="1"/>
</dbReference>
<comment type="similarity">
    <text evidence="1">Belongs to the glycosyltransferase 28 family.</text>
</comment>
<dbReference type="Gene3D" id="3.40.50.2000">
    <property type="entry name" value="Glycogen Phosphorylase B"/>
    <property type="match status" value="2"/>
</dbReference>
<dbReference type="InterPro" id="IPR002213">
    <property type="entry name" value="UDP_glucos_trans"/>
</dbReference>
<dbReference type="PANTHER" id="PTHR48050:SF13">
    <property type="entry name" value="STEROL 3-BETA-GLUCOSYLTRANSFERASE UGT80A2"/>
    <property type="match status" value="1"/>
</dbReference>
<feature type="region of interest" description="Disordered" evidence="4">
    <location>
        <begin position="62"/>
        <end position="96"/>
    </location>
</feature>
<evidence type="ECO:0000313" key="8">
    <source>
        <dbReference type="Proteomes" id="UP001501585"/>
    </source>
</evidence>
<dbReference type="Proteomes" id="UP001501585">
    <property type="component" value="Unassembled WGS sequence"/>
</dbReference>
<dbReference type="Pfam" id="PF06722">
    <property type="entry name" value="EryCIII-like_C"/>
    <property type="match status" value="1"/>
</dbReference>
<evidence type="ECO:0000313" key="7">
    <source>
        <dbReference type="EMBL" id="GAA2009438.1"/>
    </source>
</evidence>
<reference evidence="7 8" key="1">
    <citation type="journal article" date="2019" name="Int. J. Syst. Evol. Microbiol.">
        <title>The Global Catalogue of Microorganisms (GCM) 10K type strain sequencing project: providing services to taxonomists for standard genome sequencing and annotation.</title>
        <authorList>
            <consortium name="The Broad Institute Genomics Platform"/>
            <consortium name="The Broad Institute Genome Sequencing Center for Infectious Disease"/>
            <person name="Wu L."/>
            <person name="Ma J."/>
        </authorList>
    </citation>
    <scope>NUCLEOTIDE SEQUENCE [LARGE SCALE GENOMIC DNA]</scope>
    <source>
        <strain evidence="7 8">JCM 15313</strain>
    </source>
</reference>
<keyword evidence="2" id="KW-0328">Glycosyltransferase</keyword>
<feature type="compositionally biased region" description="Basic and acidic residues" evidence="4">
    <location>
        <begin position="62"/>
        <end position="78"/>
    </location>
</feature>
<dbReference type="Pfam" id="PF21036">
    <property type="entry name" value="EryCIII-like_N"/>
    <property type="match status" value="1"/>
</dbReference>
<accession>A0ABN2THW3</accession>
<gene>
    <name evidence="7" type="ORF">GCM10009799_41640</name>
</gene>
<evidence type="ECO:0000256" key="1">
    <source>
        <dbReference type="ARBA" id="ARBA00006962"/>
    </source>
</evidence>
<keyword evidence="8" id="KW-1185">Reference proteome</keyword>
<dbReference type="EMBL" id="BAAAPC010000020">
    <property type="protein sequence ID" value="GAA2009438.1"/>
    <property type="molecule type" value="Genomic_DNA"/>
</dbReference>
<dbReference type="InterPro" id="IPR050426">
    <property type="entry name" value="Glycosyltransferase_28"/>
</dbReference>
<organism evidence="7 8">
    <name type="scientific">Nocardiopsis rhodophaea</name>
    <dbReference type="NCBI Taxonomy" id="280238"/>
    <lineage>
        <taxon>Bacteria</taxon>
        <taxon>Bacillati</taxon>
        <taxon>Actinomycetota</taxon>
        <taxon>Actinomycetes</taxon>
        <taxon>Streptosporangiales</taxon>
        <taxon>Nocardiopsidaceae</taxon>
        <taxon>Nocardiopsis</taxon>
    </lineage>
</organism>
<feature type="domain" description="Erythromycin biosynthesis protein CIII-like N-terminal" evidence="6">
    <location>
        <begin position="22"/>
        <end position="244"/>
    </location>
</feature>
<name>A0ABN2THW3_9ACTN</name>
<feature type="domain" description="Erythromycin biosynthesis protein CIII-like C-terminal" evidence="5">
    <location>
        <begin position="259"/>
        <end position="403"/>
    </location>
</feature>
<dbReference type="SUPFAM" id="SSF53756">
    <property type="entry name" value="UDP-Glycosyltransferase/glycogen phosphorylase"/>
    <property type="match status" value="1"/>
</dbReference>
<dbReference type="PANTHER" id="PTHR48050">
    <property type="entry name" value="STEROL 3-BETA-GLUCOSYLTRANSFERASE"/>
    <property type="match status" value="1"/>
</dbReference>
<dbReference type="RefSeq" id="WP_344108524.1">
    <property type="nucleotide sequence ID" value="NZ_BAAAPD010000037.1"/>
</dbReference>
<evidence type="ECO:0000259" key="6">
    <source>
        <dbReference type="Pfam" id="PF21036"/>
    </source>
</evidence>
<dbReference type="InterPro" id="IPR010610">
    <property type="entry name" value="EryCIII-like_C"/>
</dbReference>
<evidence type="ECO:0000256" key="2">
    <source>
        <dbReference type="ARBA" id="ARBA00022676"/>
    </source>
</evidence>
<evidence type="ECO:0000256" key="3">
    <source>
        <dbReference type="ARBA" id="ARBA00022679"/>
    </source>
</evidence>
<dbReference type="InterPro" id="IPR048284">
    <property type="entry name" value="EryCIII-like_N"/>
</dbReference>
<evidence type="ECO:0000256" key="4">
    <source>
        <dbReference type="SAM" id="MobiDB-lite"/>
    </source>
</evidence>
<sequence length="408" mass="44326">MRVLFSAVLQPSHYFPLVPLGWALRGAGHEVRVAHQPALTRYVRESGLASVVVGSDMRIDPKLRGKAKESQDSWERHGRGAGTSGNASRRPAQEGQNHHNRIAFSLFADATERMAPDLIDFARYWKPDLIVFDWQCYAAHLAAEVLGIPSVRHQSAGPDYAAGIAGWRDLEKETLGDIYRKHGIDGVEPEGRFTIDPCPPSLQYELPSARRYLPTRFVPYNGNGRVEDWMWQRSWKPRVALTVGGAYFWMMGSLDPVRRFIDLLANRDVEIIAPVPQGGAETLGDVGLDVRIVENLPLELFLPSCDLIINHGGSGTVGTAVANGVPQIISPPTSMGDPPFHNAERIAGAGAGAEVDIFTDSTEEVRAAVEAVITTSSYRAAAGRLAVEVLTRPAPAALVGDLEDAALG</sequence>
<comment type="caution">
    <text evidence="7">The sequence shown here is derived from an EMBL/GenBank/DDBJ whole genome shotgun (WGS) entry which is preliminary data.</text>
</comment>
<proteinExistence type="inferred from homology"/>
<keyword evidence="3" id="KW-0808">Transferase</keyword>
<evidence type="ECO:0000259" key="5">
    <source>
        <dbReference type="Pfam" id="PF06722"/>
    </source>
</evidence>